<feature type="chain" id="PRO_5001703528" evidence="4">
    <location>
        <begin position="27"/>
        <end position="254"/>
    </location>
</feature>
<dbReference type="PIRSF" id="PIRSF009467">
    <property type="entry name" value="Ureas_acces_UreF"/>
    <property type="match status" value="1"/>
</dbReference>
<organism evidence="5 6">
    <name type="scientific">Aureobasidium namibiae CBS 147.97</name>
    <dbReference type="NCBI Taxonomy" id="1043004"/>
    <lineage>
        <taxon>Eukaryota</taxon>
        <taxon>Fungi</taxon>
        <taxon>Dikarya</taxon>
        <taxon>Ascomycota</taxon>
        <taxon>Pezizomycotina</taxon>
        <taxon>Dothideomycetes</taxon>
        <taxon>Dothideomycetidae</taxon>
        <taxon>Dothideales</taxon>
        <taxon>Saccotheciaceae</taxon>
        <taxon>Aureobasidium</taxon>
    </lineage>
</organism>
<sequence length="254" mass="27392">MASTTNPSLHFLFLLSDSALPLGSFAFSSGLESYLAHHKPPFSSASTTPPLDFHFFLHCSVRNLASTSLPYVLAAYSKPEELETLDNDFDASTSCTVGRRASVAQGKALLSLWERAFSASCVKDAATEAAIEAITQFAASFKVSKPDQWGLKLNAHFAPLFGVLCRALGLGEEEAAYLFLCNHAKSVLSAAVRAGVMGPYLSHGVLASEKLQIVIRECVMGEKGTKVEDAGLSVPVMDLWVGRHELLYSRIFNS</sequence>
<proteinExistence type="inferred from homology"/>
<dbReference type="AlphaFoldDB" id="A0A074XMZ0"/>
<dbReference type="Gene3D" id="1.10.4190.10">
    <property type="entry name" value="Urease accessory protein UreF"/>
    <property type="match status" value="1"/>
</dbReference>
<dbReference type="GeneID" id="25409387"/>
<dbReference type="PANTHER" id="PTHR33620:SF1">
    <property type="entry name" value="UREASE ACCESSORY PROTEIN F"/>
    <property type="match status" value="1"/>
</dbReference>
<feature type="signal peptide" evidence="4">
    <location>
        <begin position="1"/>
        <end position="26"/>
    </location>
</feature>
<keyword evidence="2" id="KW-0143">Chaperone</keyword>
<dbReference type="HOGENOM" id="CLU_049215_0_0_1"/>
<dbReference type="OrthoDB" id="2550922at2759"/>
<dbReference type="STRING" id="1043004.A0A074XMZ0"/>
<dbReference type="RefSeq" id="XP_013430192.1">
    <property type="nucleotide sequence ID" value="XM_013574738.1"/>
</dbReference>
<accession>A0A074XMZ0</accession>
<keyword evidence="1" id="KW-0996">Nickel insertion</keyword>
<dbReference type="PANTHER" id="PTHR33620">
    <property type="entry name" value="UREASE ACCESSORY PROTEIN F"/>
    <property type="match status" value="1"/>
</dbReference>
<dbReference type="Proteomes" id="UP000027730">
    <property type="component" value="Unassembled WGS sequence"/>
</dbReference>
<evidence type="ECO:0000313" key="5">
    <source>
        <dbReference type="EMBL" id="KEQ75936.1"/>
    </source>
</evidence>
<evidence type="ECO:0000256" key="1">
    <source>
        <dbReference type="ARBA" id="ARBA00022988"/>
    </source>
</evidence>
<keyword evidence="4" id="KW-0732">Signal</keyword>
<evidence type="ECO:0000313" key="6">
    <source>
        <dbReference type="Proteomes" id="UP000027730"/>
    </source>
</evidence>
<gene>
    <name evidence="5" type="ORF">M436DRAFT_40524</name>
</gene>
<evidence type="ECO:0000256" key="3">
    <source>
        <dbReference type="ARBA" id="ARBA00046339"/>
    </source>
</evidence>
<reference evidence="5 6" key="1">
    <citation type="journal article" date="2014" name="BMC Genomics">
        <title>Genome sequencing of four Aureobasidium pullulans varieties: biotechnological potential, stress tolerance, and description of new species.</title>
        <authorList>
            <person name="Gostin Ar C."/>
            <person name="Ohm R.A."/>
            <person name="Kogej T."/>
            <person name="Sonjak S."/>
            <person name="Turk M."/>
            <person name="Zajc J."/>
            <person name="Zalar P."/>
            <person name="Grube M."/>
            <person name="Sun H."/>
            <person name="Han J."/>
            <person name="Sharma A."/>
            <person name="Chiniquy J."/>
            <person name="Ngan C.Y."/>
            <person name="Lipzen A."/>
            <person name="Barry K."/>
            <person name="Grigoriev I.V."/>
            <person name="Gunde-Cimerman N."/>
        </authorList>
    </citation>
    <scope>NUCLEOTIDE SEQUENCE [LARGE SCALE GENOMIC DNA]</scope>
    <source>
        <strain evidence="5 6">CBS 147.97</strain>
    </source>
</reference>
<evidence type="ECO:0000256" key="2">
    <source>
        <dbReference type="ARBA" id="ARBA00023186"/>
    </source>
</evidence>
<comment type="similarity">
    <text evidence="3">Belongs to the UreF family.</text>
</comment>
<dbReference type="Pfam" id="PF01730">
    <property type="entry name" value="UreF"/>
    <property type="match status" value="1"/>
</dbReference>
<dbReference type="EMBL" id="KL584704">
    <property type="protein sequence ID" value="KEQ75936.1"/>
    <property type="molecule type" value="Genomic_DNA"/>
</dbReference>
<dbReference type="InterPro" id="IPR002639">
    <property type="entry name" value="UreF"/>
</dbReference>
<protein>
    <submittedName>
        <fullName evidence="5">UreF urease accessory protein</fullName>
    </submittedName>
</protein>
<keyword evidence="6" id="KW-1185">Reference proteome</keyword>
<dbReference type="InterPro" id="IPR038277">
    <property type="entry name" value="UreF_sf"/>
</dbReference>
<name>A0A074XMZ0_9PEZI</name>
<evidence type="ECO:0000256" key="4">
    <source>
        <dbReference type="SAM" id="SignalP"/>
    </source>
</evidence>
<dbReference type="GO" id="GO:0016151">
    <property type="term" value="F:nickel cation binding"/>
    <property type="evidence" value="ECO:0007669"/>
    <property type="project" value="InterPro"/>
</dbReference>